<dbReference type="InterPro" id="IPR049614">
    <property type="entry name" value="HrpB_DEXH"/>
</dbReference>
<dbReference type="EMBL" id="JAHKKG010000007">
    <property type="protein sequence ID" value="MBU2666571.1"/>
    <property type="molecule type" value="Genomic_DNA"/>
</dbReference>
<dbReference type="Pfam" id="PF08482">
    <property type="entry name" value="HrpB_C"/>
    <property type="match status" value="1"/>
</dbReference>
<dbReference type="PANTHER" id="PTHR43519">
    <property type="entry name" value="ATP-DEPENDENT RNA HELICASE HRPB"/>
    <property type="match status" value="1"/>
</dbReference>
<evidence type="ECO:0000259" key="6">
    <source>
        <dbReference type="PROSITE" id="PS51192"/>
    </source>
</evidence>
<keyword evidence="1" id="KW-0547">Nucleotide-binding</keyword>
<reference evidence="8 9" key="1">
    <citation type="submission" date="2021-06" db="EMBL/GenBank/DDBJ databases">
        <title>Actinoplanes lichenicola sp. nov., and Actinoplanes ovalisporus sp. nov., isolated from lichen in Thailand.</title>
        <authorList>
            <person name="Saeng-In P."/>
            <person name="Kanchanasin P."/>
            <person name="Yuki M."/>
            <person name="Kudo T."/>
            <person name="Ohkuma M."/>
            <person name="Phongsopitanun W."/>
            <person name="Tanasupawat S."/>
        </authorList>
    </citation>
    <scope>NUCLEOTIDE SEQUENCE [LARGE SCALE GENOMIC DNA]</scope>
    <source>
        <strain evidence="8 9">NBRC 110975</strain>
    </source>
</reference>
<name>A0ABS5YTC3_9ACTN</name>
<dbReference type="Pfam" id="PF04408">
    <property type="entry name" value="WHD_HA2"/>
    <property type="match status" value="1"/>
</dbReference>
<dbReference type="SMART" id="SM00487">
    <property type="entry name" value="DEXDc"/>
    <property type="match status" value="1"/>
</dbReference>
<evidence type="ECO:0000256" key="4">
    <source>
        <dbReference type="ARBA" id="ARBA00022840"/>
    </source>
</evidence>
<sequence length="919" mass="96653">MADDALPDLPIRPVLPRVREVLSGGGSAVLVAPPGTGKTTLVPLALPGRVVVAEPRRLAARAAARRMAALLGERVGGQVGYTVRGDRQVSRQTRVEVVTTGVLVRRLQRDPELAGTSVVVLDECHERHLDTDLALAFLIEVRAALRDDLSLLATSATADAGRLAEVLGAAPVVAASARQFPVAEHWAPPTGPISPPLGLRVDPRLLDHVAATTRRALSEGDGDVLVFLPGAREIDAVAGRLVGVDADVIPLHGRQPGAVQDAALRPGPRRRVVLATAVAESSLTVPGVRAVVDAGLSRVPRMDHARGLGALATVPVSRAAAVQRAGRAGREAPGRVYRCWSPAQHDRLPAQPESEISAADLTGFALDLALWGHPDGTGLSLPDQPPPGALQSAVSTLHDLGAVDAEGRITARGRALADAGLHPRLARALLDGAPLVGARRAAEIVALLDDDRAATDDLTAAWRRARGSKDPSWRTEVGRLTAALHRNPADETVPDVTDAAAAVSNPDPAPEPTTSGDPTPGTPPEERPLTSGDSRADMRPDDSAATRSQTGARLAQPADGRGQTAGQTDERAAGRGQTSPQSNEQATGRGRGGGLPDDLAAGLVVGLAYPERVARVRVAGGRDYLMAGGTAAELGAGSGLAGVEWLAISSADRAAGARTARVRAAVPLDEATAIEAAGTLLADATEIGWVDGDVVARTVRRLGAITLVERRITDPDRGLVRSALLDGLRREGLSLLSWSRGAIELRERLAFAHAALGEPWPDVSDAALLDRADDWLELGNARRRADLSRVDVASGLRRLLPWSVAGRLDEVAPERLPVPSGSKVRVDYADAESPVLAVKVQEAFGWRDAPRLADGRVPVLLHLLSPAGRPVAVTRDLASFWQQGYPQVRAELRGRYPRHPWPEDPTTAEPTRRTNPRSR</sequence>
<evidence type="ECO:0000256" key="5">
    <source>
        <dbReference type="SAM" id="MobiDB-lite"/>
    </source>
</evidence>
<dbReference type="PROSITE" id="PS51192">
    <property type="entry name" value="HELICASE_ATP_BIND_1"/>
    <property type="match status" value="1"/>
</dbReference>
<dbReference type="InterPro" id="IPR048333">
    <property type="entry name" value="HA2_WH"/>
</dbReference>
<dbReference type="Pfam" id="PF00271">
    <property type="entry name" value="Helicase_C"/>
    <property type="match status" value="1"/>
</dbReference>
<dbReference type="GO" id="GO:0004386">
    <property type="term" value="F:helicase activity"/>
    <property type="evidence" value="ECO:0007669"/>
    <property type="project" value="UniProtKB-KW"/>
</dbReference>
<comment type="caution">
    <text evidence="8">The sequence shown here is derived from an EMBL/GenBank/DDBJ whole genome shotgun (WGS) entry which is preliminary data.</text>
</comment>
<feature type="domain" description="Helicase ATP-binding" evidence="6">
    <location>
        <begin position="19"/>
        <end position="176"/>
    </location>
</feature>
<feature type="region of interest" description="Disordered" evidence="5">
    <location>
        <begin position="501"/>
        <end position="595"/>
    </location>
</feature>
<keyword evidence="3 8" id="KW-0347">Helicase</keyword>
<protein>
    <submittedName>
        <fullName evidence="8">ATP-dependent helicase HrpB</fullName>
    </submittedName>
</protein>
<feature type="compositionally biased region" description="Basic and acidic residues" evidence="5">
    <location>
        <begin position="524"/>
        <end position="544"/>
    </location>
</feature>
<evidence type="ECO:0000313" key="9">
    <source>
        <dbReference type="Proteomes" id="UP001519654"/>
    </source>
</evidence>
<dbReference type="InterPro" id="IPR014001">
    <property type="entry name" value="Helicase_ATP-bd"/>
</dbReference>
<dbReference type="Pfam" id="PF00270">
    <property type="entry name" value="DEAD"/>
    <property type="match status" value="1"/>
</dbReference>
<dbReference type="InterPro" id="IPR007502">
    <property type="entry name" value="Helicase-assoc_dom"/>
</dbReference>
<dbReference type="Gene3D" id="3.40.50.300">
    <property type="entry name" value="P-loop containing nucleotide triphosphate hydrolases"/>
    <property type="match status" value="2"/>
</dbReference>
<dbReference type="Gene3D" id="1.20.120.1080">
    <property type="match status" value="1"/>
</dbReference>
<dbReference type="InterPro" id="IPR001650">
    <property type="entry name" value="Helicase_C-like"/>
</dbReference>
<feature type="region of interest" description="Disordered" evidence="5">
    <location>
        <begin position="895"/>
        <end position="919"/>
    </location>
</feature>
<dbReference type="CDD" id="cd18791">
    <property type="entry name" value="SF2_C_RHA"/>
    <property type="match status" value="1"/>
</dbReference>
<dbReference type="SMART" id="SM00847">
    <property type="entry name" value="HA2"/>
    <property type="match status" value="1"/>
</dbReference>
<keyword evidence="2" id="KW-0378">Hydrolase</keyword>
<dbReference type="Proteomes" id="UP001519654">
    <property type="component" value="Unassembled WGS sequence"/>
</dbReference>
<feature type="domain" description="Helicase C-terminal" evidence="7">
    <location>
        <begin position="204"/>
        <end position="372"/>
    </location>
</feature>
<dbReference type="InterPro" id="IPR013689">
    <property type="entry name" value="RNA_helicase_ATP-dep_HrpB_C"/>
</dbReference>
<evidence type="ECO:0000259" key="7">
    <source>
        <dbReference type="PROSITE" id="PS51194"/>
    </source>
</evidence>
<gene>
    <name evidence="8" type="ORF">KOI35_23980</name>
</gene>
<proteinExistence type="predicted"/>
<evidence type="ECO:0000256" key="2">
    <source>
        <dbReference type="ARBA" id="ARBA00022801"/>
    </source>
</evidence>
<dbReference type="PROSITE" id="PS51194">
    <property type="entry name" value="HELICASE_CTER"/>
    <property type="match status" value="1"/>
</dbReference>
<dbReference type="InterPro" id="IPR027417">
    <property type="entry name" value="P-loop_NTPase"/>
</dbReference>
<dbReference type="CDD" id="cd17990">
    <property type="entry name" value="DEXHc_HrpB"/>
    <property type="match status" value="1"/>
</dbReference>
<evidence type="ECO:0000256" key="3">
    <source>
        <dbReference type="ARBA" id="ARBA00022806"/>
    </source>
</evidence>
<dbReference type="RefSeq" id="WP_215790843.1">
    <property type="nucleotide sequence ID" value="NZ_JAHKKG010000007.1"/>
</dbReference>
<dbReference type="InterPro" id="IPR011545">
    <property type="entry name" value="DEAD/DEAH_box_helicase_dom"/>
</dbReference>
<keyword evidence="4" id="KW-0067">ATP-binding</keyword>
<evidence type="ECO:0000313" key="8">
    <source>
        <dbReference type="EMBL" id="MBU2666571.1"/>
    </source>
</evidence>
<keyword evidence="9" id="KW-1185">Reference proteome</keyword>
<organism evidence="8 9">
    <name type="scientific">Paractinoplanes bogorensis</name>
    <dbReference type="NCBI Taxonomy" id="1610840"/>
    <lineage>
        <taxon>Bacteria</taxon>
        <taxon>Bacillati</taxon>
        <taxon>Actinomycetota</taxon>
        <taxon>Actinomycetes</taxon>
        <taxon>Micromonosporales</taxon>
        <taxon>Micromonosporaceae</taxon>
        <taxon>Paractinoplanes</taxon>
    </lineage>
</organism>
<dbReference type="PANTHER" id="PTHR43519:SF1">
    <property type="entry name" value="ATP-DEPENDENT RNA HELICASE HRPB"/>
    <property type="match status" value="1"/>
</dbReference>
<feature type="compositionally biased region" description="Polar residues" evidence="5">
    <location>
        <begin position="576"/>
        <end position="586"/>
    </location>
</feature>
<dbReference type="SMART" id="SM00490">
    <property type="entry name" value="HELICc"/>
    <property type="match status" value="1"/>
</dbReference>
<evidence type="ECO:0000256" key="1">
    <source>
        <dbReference type="ARBA" id="ARBA00022741"/>
    </source>
</evidence>
<accession>A0ABS5YTC3</accession>
<dbReference type="SUPFAM" id="SSF52540">
    <property type="entry name" value="P-loop containing nucleoside triphosphate hydrolases"/>
    <property type="match status" value="1"/>
</dbReference>